<dbReference type="Gene3D" id="2.40.30.30">
    <property type="entry name" value="Riboflavin kinase-like"/>
    <property type="match status" value="1"/>
</dbReference>
<reference evidence="10" key="1">
    <citation type="journal article" date="2023" name="Commun. Biol.">
        <title>Genome analysis of Parmales, the sister group of diatoms, reveals the evolutionary specialization of diatoms from phago-mixotrophs to photoautotrophs.</title>
        <authorList>
            <person name="Ban H."/>
            <person name="Sato S."/>
            <person name="Yoshikawa S."/>
            <person name="Yamada K."/>
            <person name="Nakamura Y."/>
            <person name="Ichinomiya M."/>
            <person name="Sato N."/>
            <person name="Blanc-Mathieu R."/>
            <person name="Endo H."/>
            <person name="Kuwata A."/>
            <person name="Ogata H."/>
        </authorList>
    </citation>
    <scope>NUCLEOTIDE SEQUENCE [LARGE SCALE GENOMIC DNA]</scope>
    <source>
        <strain evidence="10">NIES 3701</strain>
    </source>
</reference>
<keyword evidence="3" id="KW-0285">Flavoprotein</keyword>
<dbReference type="OrthoDB" id="276388at2759"/>
<dbReference type="AlphaFoldDB" id="A0A9W7BP05"/>
<evidence type="ECO:0000259" key="8">
    <source>
        <dbReference type="SMART" id="SM00904"/>
    </source>
</evidence>
<evidence type="ECO:0000313" key="10">
    <source>
        <dbReference type="Proteomes" id="UP001165085"/>
    </source>
</evidence>
<evidence type="ECO:0000256" key="4">
    <source>
        <dbReference type="ARBA" id="ARBA00022643"/>
    </source>
</evidence>
<keyword evidence="4" id="KW-0288">FMN</keyword>
<dbReference type="Pfam" id="PF01687">
    <property type="entry name" value="Flavokinase"/>
    <property type="match status" value="1"/>
</dbReference>
<evidence type="ECO:0000256" key="1">
    <source>
        <dbReference type="ARBA" id="ARBA00005201"/>
    </source>
</evidence>
<name>A0A9W7BP05_9STRA</name>
<dbReference type="PANTHER" id="PTHR22749:SF6">
    <property type="entry name" value="RIBOFLAVIN KINASE"/>
    <property type="match status" value="1"/>
</dbReference>
<evidence type="ECO:0000256" key="6">
    <source>
        <dbReference type="ARBA" id="ARBA00022741"/>
    </source>
</evidence>
<keyword evidence="10" id="KW-1185">Reference proteome</keyword>
<proteinExistence type="predicted"/>
<dbReference type="SMART" id="SM00904">
    <property type="entry name" value="Flavokinase"/>
    <property type="match status" value="1"/>
</dbReference>
<dbReference type="Proteomes" id="UP001165085">
    <property type="component" value="Unassembled WGS sequence"/>
</dbReference>
<dbReference type="InterPro" id="IPR023468">
    <property type="entry name" value="Riboflavin_kinase"/>
</dbReference>
<keyword evidence="5" id="KW-0808">Transferase</keyword>
<sequence>MTSFPLRMRSQVVRGFGRGSRELGIPTANLCREDIGEEFFDGLETGIYYGWAGIEGTTKVYKAAVSIGYNPTYENKTKTCEPHLIADPSEECRNKSSCGETQMEDFYGAILRLSIISKIRPELPFESVEKLITAIKNDIKVTEDKLSGDDEVAAAEKDWCRSKK</sequence>
<accession>A0A9W7BP05</accession>
<comment type="caution">
    <text evidence="9">The sequence shown here is derived from an EMBL/GenBank/DDBJ whole genome shotgun (WGS) entry which is preliminary data.</text>
</comment>
<protein>
    <recommendedName>
        <fullName evidence="2">riboflavin kinase</fullName>
        <ecNumber evidence="2">2.7.1.26</ecNumber>
    </recommendedName>
</protein>
<dbReference type="InterPro" id="IPR015865">
    <property type="entry name" value="Riboflavin_kinase_bac/euk"/>
</dbReference>
<dbReference type="GO" id="GO:0009398">
    <property type="term" value="P:FMN biosynthetic process"/>
    <property type="evidence" value="ECO:0007669"/>
    <property type="project" value="TreeGrafter"/>
</dbReference>
<evidence type="ECO:0000256" key="7">
    <source>
        <dbReference type="ARBA" id="ARBA00022840"/>
    </source>
</evidence>
<feature type="domain" description="Riboflavin kinase" evidence="8">
    <location>
        <begin position="1"/>
        <end position="147"/>
    </location>
</feature>
<evidence type="ECO:0000313" key="9">
    <source>
        <dbReference type="EMBL" id="GMH93876.1"/>
    </source>
</evidence>
<dbReference type="InterPro" id="IPR023465">
    <property type="entry name" value="Riboflavin_kinase_dom_sf"/>
</dbReference>
<dbReference type="PANTHER" id="PTHR22749">
    <property type="entry name" value="RIBOFLAVIN KINASE/FMN ADENYLYLTRANSFERASE"/>
    <property type="match status" value="1"/>
</dbReference>
<dbReference type="GO" id="GO:0008531">
    <property type="term" value="F:riboflavin kinase activity"/>
    <property type="evidence" value="ECO:0007669"/>
    <property type="project" value="UniProtKB-EC"/>
</dbReference>
<dbReference type="EC" id="2.7.1.26" evidence="2"/>
<dbReference type="GO" id="GO:0005524">
    <property type="term" value="F:ATP binding"/>
    <property type="evidence" value="ECO:0007669"/>
    <property type="project" value="UniProtKB-KW"/>
</dbReference>
<comment type="pathway">
    <text evidence="1">Cofactor biosynthesis; FMN biosynthesis; FMN from riboflavin (ATP route): step 1/1.</text>
</comment>
<dbReference type="EMBL" id="BRXY01000422">
    <property type="protein sequence ID" value="GMH93876.1"/>
    <property type="molecule type" value="Genomic_DNA"/>
</dbReference>
<dbReference type="SUPFAM" id="SSF82114">
    <property type="entry name" value="Riboflavin kinase-like"/>
    <property type="match status" value="1"/>
</dbReference>
<evidence type="ECO:0000256" key="3">
    <source>
        <dbReference type="ARBA" id="ARBA00022630"/>
    </source>
</evidence>
<dbReference type="GO" id="GO:0009231">
    <property type="term" value="P:riboflavin biosynthetic process"/>
    <property type="evidence" value="ECO:0007669"/>
    <property type="project" value="InterPro"/>
</dbReference>
<organism evidence="9 10">
    <name type="scientific">Triparma strigata</name>
    <dbReference type="NCBI Taxonomy" id="1606541"/>
    <lineage>
        <taxon>Eukaryota</taxon>
        <taxon>Sar</taxon>
        <taxon>Stramenopiles</taxon>
        <taxon>Ochrophyta</taxon>
        <taxon>Bolidophyceae</taxon>
        <taxon>Parmales</taxon>
        <taxon>Triparmaceae</taxon>
        <taxon>Triparma</taxon>
    </lineage>
</organism>
<gene>
    <name evidence="9" type="ORF">TrST_g7930</name>
</gene>
<evidence type="ECO:0000256" key="2">
    <source>
        <dbReference type="ARBA" id="ARBA00012105"/>
    </source>
</evidence>
<evidence type="ECO:0000256" key="5">
    <source>
        <dbReference type="ARBA" id="ARBA00022679"/>
    </source>
</evidence>
<keyword evidence="6" id="KW-0547">Nucleotide-binding</keyword>
<keyword evidence="7" id="KW-0067">ATP-binding</keyword>